<evidence type="ECO:0000313" key="1">
    <source>
        <dbReference type="EMBL" id="GGB45326.1"/>
    </source>
</evidence>
<dbReference type="RefSeq" id="WP_188578946.1">
    <property type="nucleotide sequence ID" value="NZ_BMDZ01000032.1"/>
</dbReference>
<dbReference type="InterPro" id="IPR036567">
    <property type="entry name" value="RHF-like"/>
</dbReference>
<gene>
    <name evidence="1" type="ORF">GCM10011505_28230</name>
</gene>
<proteinExistence type="predicted"/>
<organism evidence="1 2">
    <name type="scientific">Tistrella bauzanensis</name>
    <dbReference type="NCBI Taxonomy" id="657419"/>
    <lineage>
        <taxon>Bacteria</taxon>
        <taxon>Pseudomonadati</taxon>
        <taxon>Pseudomonadota</taxon>
        <taxon>Alphaproteobacteria</taxon>
        <taxon>Geminicoccales</taxon>
        <taxon>Geminicoccaceae</taxon>
        <taxon>Tistrella</taxon>
    </lineage>
</organism>
<reference evidence="2" key="1">
    <citation type="journal article" date="2019" name="Int. J. Syst. Evol. Microbiol.">
        <title>The Global Catalogue of Microorganisms (GCM) 10K type strain sequencing project: providing services to taxonomists for standard genome sequencing and annotation.</title>
        <authorList>
            <consortium name="The Broad Institute Genomics Platform"/>
            <consortium name="The Broad Institute Genome Sequencing Center for Infectious Disease"/>
            <person name="Wu L."/>
            <person name="Ma J."/>
        </authorList>
    </citation>
    <scope>NUCLEOTIDE SEQUENCE [LARGE SCALE GENOMIC DNA]</scope>
    <source>
        <strain evidence="2">CGMCC 1.10188</strain>
    </source>
</reference>
<dbReference type="SUPFAM" id="SSF69754">
    <property type="entry name" value="Ribosome binding protein Y (YfiA homologue)"/>
    <property type="match status" value="1"/>
</dbReference>
<name>A0ABQ1IM57_9PROT</name>
<comment type="caution">
    <text evidence="1">The sequence shown here is derived from an EMBL/GenBank/DDBJ whole genome shotgun (WGS) entry which is preliminary data.</text>
</comment>
<dbReference type="EMBL" id="BMDZ01000032">
    <property type="protein sequence ID" value="GGB45326.1"/>
    <property type="molecule type" value="Genomic_DNA"/>
</dbReference>
<evidence type="ECO:0000313" key="2">
    <source>
        <dbReference type="Proteomes" id="UP000603352"/>
    </source>
</evidence>
<dbReference type="Gene3D" id="3.30.160.100">
    <property type="entry name" value="Ribosome hibernation promotion factor-like"/>
    <property type="match status" value="1"/>
</dbReference>
<accession>A0ABQ1IM57</accession>
<dbReference type="Proteomes" id="UP000603352">
    <property type="component" value="Unassembled WGS sequence"/>
</dbReference>
<keyword evidence="2" id="KW-1185">Reference proteome</keyword>
<sequence>MTKGSPTITFRNLDRSLAIESAIRDRAALIYRMGARIEQLQVVIEAANRTNDRIQGLTVRVEMAVPGPDIVVTRIRPRVSGPEDVVQVVRDALDTARRQLAQRLSVRRDAVRDRRSA</sequence>
<protein>
    <submittedName>
        <fullName evidence="1">Uncharacterized protein</fullName>
    </submittedName>
</protein>